<protein>
    <recommendedName>
        <fullName evidence="3 10">Mediator of RNA polymerase II transcription subunit 13</fullName>
    </recommendedName>
    <alternativeName>
        <fullName evidence="9 10">Mediator complex subunit 13</fullName>
    </alternativeName>
</protein>
<dbReference type="Pfam" id="PF06333">
    <property type="entry name" value="Med13_C"/>
    <property type="match status" value="1"/>
</dbReference>
<dbReference type="InParanoid" id="A0A0C3FI01"/>
<feature type="compositionally biased region" description="Pro residues" evidence="11">
    <location>
        <begin position="908"/>
        <end position="919"/>
    </location>
</feature>
<evidence type="ECO:0000256" key="2">
    <source>
        <dbReference type="ARBA" id="ARBA00009354"/>
    </source>
</evidence>
<comment type="similarity">
    <text evidence="2 10">Belongs to the Mediator complex subunit 13 family.</text>
</comment>
<dbReference type="OrthoDB" id="103819at2759"/>
<reference evidence="15" key="2">
    <citation type="submission" date="2015-01" db="EMBL/GenBank/DDBJ databases">
        <title>Evolutionary Origins and Diversification of the Mycorrhizal Mutualists.</title>
        <authorList>
            <consortium name="DOE Joint Genome Institute"/>
            <consortium name="Mycorrhizal Genomics Consortium"/>
            <person name="Kohler A."/>
            <person name="Kuo A."/>
            <person name="Nagy L.G."/>
            <person name="Floudas D."/>
            <person name="Copeland A."/>
            <person name="Barry K.W."/>
            <person name="Cichocki N."/>
            <person name="Veneault-Fourrey C."/>
            <person name="LaButti K."/>
            <person name="Lindquist E.A."/>
            <person name="Lipzen A."/>
            <person name="Lundell T."/>
            <person name="Morin E."/>
            <person name="Murat C."/>
            <person name="Riley R."/>
            <person name="Ohm R."/>
            <person name="Sun H."/>
            <person name="Tunlid A."/>
            <person name="Henrissat B."/>
            <person name="Grigoriev I.V."/>
            <person name="Hibbett D.S."/>
            <person name="Martin F."/>
        </authorList>
    </citation>
    <scope>NUCLEOTIDE SEQUENCE [LARGE SCALE GENOMIC DNA]</scope>
    <source>
        <strain evidence="15">F 1598</strain>
    </source>
</reference>
<keyword evidence="8 10" id="KW-0539">Nucleus</keyword>
<feature type="compositionally biased region" description="Low complexity" evidence="11">
    <location>
        <begin position="519"/>
        <end position="532"/>
    </location>
</feature>
<evidence type="ECO:0000259" key="13">
    <source>
        <dbReference type="Pfam" id="PF11597"/>
    </source>
</evidence>
<evidence type="ECO:0000313" key="15">
    <source>
        <dbReference type="Proteomes" id="UP000054166"/>
    </source>
</evidence>
<evidence type="ECO:0000256" key="11">
    <source>
        <dbReference type="SAM" id="MobiDB-lite"/>
    </source>
</evidence>
<dbReference type="InterPro" id="IPR021643">
    <property type="entry name" value="Mediator_Med13_N"/>
</dbReference>
<dbReference type="GO" id="GO:0003713">
    <property type="term" value="F:transcription coactivator activity"/>
    <property type="evidence" value="ECO:0007669"/>
    <property type="project" value="TreeGrafter"/>
</dbReference>
<evidence type="ECO:0000256" key="9">
    <source>
        <dbReference type="ARBA" id="ARBA00032008"/>
    </source>
</evidence>
<feature type="compositionally biased region" description="Low complexity" evidence="11">
    <location>
        <begin position="400"/>
        <end position="419"/>
    </location>
</feature>
<dbReference type="PANTHER" id="PTHR48249">
    <property type="entry name" value="MEDIATOR OF RNA POLYMERASE II TRANSCRIPTION SUBUNIT 13"/>
    <property type="match status" value="1"/>
</dbReference>
<feature type="compositionally biased region" description="Polar residues" evidence="11">
    <location>
        <begin position="588"/>
        <end position="597"/>
    </location>
</feature>
<keyword evidence="4 10" id="KW-0678">Repressor</keyword>
<evidence type="ECO:0000313" key="14">
    <source>
        <dbReference type="EMBL" id="KIM84035.1"/>
    </source>
</evidence>
<feature type="compositionally biased region" description="Polar residues" evidence="11">
    <location>
        <begin position="683"/>
        <end position="694"/>
    </location>
</feature>
<dbReference type="InterPro" id="IPR051139">
    <property type="entry name" value="Mediator_complx_sub13"/>
</dbReference>
<feature type="region of interest" description="Disordered" evidence="11">
    <location>
        <begin position="679"/>
        <end position="702"/>
    </location>
</feature>
<feature type="compositionally biased region" description="Pro residues" evidence="11">
    <location>
        <begin position="564"/>
        <end position="575"/>
    </location>
</feature>
<reference evidence="14 15" key="1">
    <citation type="submission" date="2014-04" db="EMBL/GenBank/DDBJ databases">
        <authorList>
            <consortium name="DOE Joint Genome Institute"/>
            <person name="Kuo A."/>
            <person name="Tarkka M."/>
            <person name="Buscot F."/>
            <person name="Kohler A."/>
            <person name="Nagy L.G."/>
            <person name="Floudas D."/>
            <person name="Copeland A."/>
            <person name="Barry K.W."/>
            <person name="Cichocki N."/>
            <person name="Veneault-Fourrey C."/>
            <person name="LaButti K."/>
            <person name="Lindquist E.A."/>
            <person name="Lipzen A."/>
            <person name="Lundell T."/>
            <person name="Morin E."/>
            <person name="Murat C."/>
            <person name="Sun H."/>
            <person name="Tunlid A."/>
            <person name="Henrissat B."/>
            <person name="Grigoriev I.V."/>
            <person name="Hibbett D.S."/>
            <person name="Martin F."/>
            <person name="Nordberg H.P."/>
            <person name="Cantor M.N."/>
            <person name="Hua S.X."/>
        </authorList>
    </citation>
    <scope>NUCLEOTIDE SEQUENCE [LARGE SCALE GENOMIC DNA]</scope>
    <source>
        <strain evidence="14 15">F 1598</strain>
    </source>
</reference>
<dbReference type="InterPro" id="IPR009401">
    <property type="entry name" value="Med13_C"/>
</dbReference>
<keyword evidence="6 10" id="KW-0010">Activator</keyword>
<feature type="compositionally biased region" description="Pro residues" evidence="11">
    <location>
        <begin position="540"/>
        <end position="550"/>
    </location>
</feature>
<comment type="subcellular location">
    <subcellularLocation>
        <location evidence="1 10">Nucleus</location>
    </subcellularLocation>
</comment>
<name>A0A0C3FI01_PILCF</name>
<feature type="region of interest" description="Disordered" evidence="11">
    <location>
        <begin position="748"/>
        <end position="783"/>
    </location>
</feature>
<evidence type="ECO:0000256" key="3">
    <source>
        <dbReference type="ARBA" id="ARBA00019618"/>
    </source>
</evidence>
<feature type="region of interest" description="Disordered" evidence="11">
    <location>
        <begin position="470"/>
        <end position="617"/>
    </location>
</feature>
<keyword evidence="7 10" id="KW-0804">Transcription</keyword>
<comment type="function">
    <text evidence="10">Component of the SRB8-11 complex. The SRB8-11 complex is a regulatory module of the Mediator complex which is itself involved in regulation of basal and activated RNA polymerase II-dependent transcription. The SRB8-11 complex may be involved in the transcriptional repression of a subset of genes regulated by Mediator. It may inhibit the association of the Mediator complex with RNA polymerase II to form the holoenzyme complex.</text>
</comment>
<feature type="compositionally biased region" description="Basic and acidic residues" evidence="11">
    <location>
        <begin position="831"/>
        <end position="844"/>
    </location>
</feature>
<gene>
    <name evidence="14" type="ORF">PILCRDRAFT_424266</name>
</gene>
<feature type="region of interest" description="Disordered" evidence="11">
    <location>
        <begin position="814"/>
        <end position="919"/>
    </location>
</feature>
<dbReference type="STRING" id="765440.A0A0C3FI01"/>
<accession>A0A0C3FI01</accession>
<feature type="domain" description="Mediator complex subunit Med13 C-terminal" evidence="12">
    <location>
        <begin position="1273"/>
        <end position="1569"/>
    </location>
</feature>
<evidence type="ECO:0000256" key="1">
    <source>
        <dbReference type="ARBA" id="ARBA00004123"/>
    </source>
</evidence>
<comment type="subunit">
    <text evidence="10">Component of the SRB8-11 complex, which itself associates with the Mediator complex.</text>
</comment>
<evidence type="ECO:0000256" key="5">
    <source>
        <dbReference type="ARBA" id="ARBA00023015"/>
    </source>
</evidence>
<keyword evidence="5 10" id="KW-0805">Transcription regulation</keyword>
<sequence>MASRPFHSFADSPGQSSQSKLPPSISLSNKLLSSIISLPTSPSVVYATYEPAPADGSSSEENIELARRLLVSTNKSEGTSILDSLLPCVRVDKDLKSLYVFGITSQDRMVESRDRINGLQFGGLIASETSSFNPADLYPCSSACASQRDPCPTCISQGPTPASIQTLSSNANANQPSASTHLPRIPLRKIYLAFLDAARDRLIDDIAEASLKASTRHRQIKKFKTGFVLGPMGEGTSTSEWGASWEQHAKTRPLIHCHLSVHLTPTRITIHPVLRPTSYLPLSLSEPPLSGTPIMLLPYAVPAYFLTAYTGPTSALTAQFEASLSGLGVGHWKTSPTMYIIAWVSVQNKQGEDKGMNVIWPSSLCLSYHPSSSDSRQPLVYVPSLPAQLQPSPPPPLPPTISLVSSPSSSQKPSSISQQRLLFSRPGLTRRACTSSNLDSFRCLTLERTKDLGSVAIEVGAYVDSVAREREKERERIRREREAGNGSKVVTPGAGPSSVTPKAHLNEATPELSASATNVPPKIDSDVPVDSDVMMEHSYPSPPQTVPPSTAPSNGDAIRASPEPSSPSPAVPSQPEPETDAAEHSADPPSSTEPVDTQTDDLFGDMDSTWSQPTRDYMDVDFDMGFGMPINAADVGGGAADRMNTDDFEDGLTFTDDDFSFFDRPSANTAPKVVSGAAAATPLSIQPGSPSTRMESGLTPAAGPAPFGLSSPFYGDHGSSLGLHSATPGHPGSSPWVPSSLAEAFTPRFDGPPPDLMFPSPGKTPSSHSAPVTPNVQLSPGSDRASRRLIARFGPSIFDPIPFAVSHRISDGKYASGKFSLPTPPDEEDRTEGWKLKYEAETDPRIGVVRKLKRKSDEQGSRDSKMSPPWVREREDWETSLSEDLDASKSEESEDDELDDSPMVSRPSTPPPAYLPPGPSLLHTQFHHFELLPLSIPLRPPGVAVAPAVIASTTAAASVPTPVSPAAALGAASEKSKSLEAAAYTVAKEAVENSVWADAWRSNTTGSVASGPATEVWQADVMTVVQLLDGIPALEGPLDIKNLFELESGSSMAEASGDLFEQLETPMFTVGKSDAILQVLPTALRFWEKLGLGPRGGKKNVTAFALFEDNGEERQQQVERWLGNMSSTYTAQHLGVHTAGRCSSCPKDGIVPLKFDAFRKNLTTFVASLPAFESSVVFYLITPSSTMTVTSSILRQLFATVKRALKTYSEAQIVFQFVPEQIIIDSLENSASYDLNLERLCHSLYERILLPVDRCMSRRFFEHGERIRNYFQEPVFTLARPIHDRVKFLRQTPLRSLDVVDRHTLLHVGYQLSPCGKWIMAACVDQRGEGHDLGVWFAQSDTPETEIVMHVWDFALKFARRANVEWRIVFAKLGVMGETELDVWMSHLATAVPTCNEIPMMHVSVLSVEQNYPWTFIAPQTSTKPSAIPKKSSAKETSCPFYIDASSATYALFHTTRLPLSPIDPPSRDGAMEPSFIPDENDLPSDILPILPLSSTTLIHVPVDSSYTSISMLHIHLLHTTKSPTSSLTIPDTQTHKEITHNYHELVVLAAARWRFDTSTCLPLHLGALHVMYMALGRGDLEQSI</sequence>
<feature type="compositionally biased region" description="Polar residues" evidence="11">
    <location>
        <begin position="763"/>
        <end position="780"/>
    </location>
</feature>
<feature type="compositionally biased region" description="Basic and acidic residues" evidence="11">
    <location>
        <begin position="855"/>
        <end position="877"/>
    </location>
</feature>
<proteinExistence type="inferred from homology"/>
<evidence type="ECO:0000256" key="10">
    <source>
        <dbReference type="RuleBase" id="RU364134"/>
    </source>
</evidence>
<feature type="compositionally biased region" description="Basic and acidic residues" evidence="11">
    <location>
        <begin position="470"/>
        <end position="483"/>
    </location>
</feature>
<dbReference type="EMBL" id="KN832989">
    <property type="protein sequence ID" value="KIM84035.1"/>
    <property type="molecule type" value="Genomic_DNA"/>
</dbReference>
<organism evidence="14 15">
    <name type="scientific">Piloderma croceum (strain F 1598)</name>
    <dbReference type="NCBI Taxonomy" id="765440"/>
    <lineage>
        <taxon>Eukaryota</taxon>
        <taxon>Fungi</taxon>
        <taxon>Dikarya</taxon>
        <taxon>Basidiomycota</taxon>
        <taxon>Agaricomycotina</taxon>
        <taxon>Agaricomycetes</taxon>
        <taxon>Agaricomycetidae</taxon>
        <taxon>Atheliales</taxon>
        <taxon>Atheliaceae</taxon>
        <taxon>Piloderma</taxon>
    </lineage>
</organism>
<feature type="region of interest" description="Disordered" evidence="11">
    <location>
        <begin position="385"/>
        <end position="421"/>
    </location>
</feature>
<dbReference type="Pfam" id="PF11597">
    <property type="entry name" value="Med13_N"/>
    <property type="match status" value="1"/>
</dbReference>
<dbReference type="PANTHER" id="PTHR48249:SF3">
    <property type="entry name" value="MEDIATOR OF RNA POLYMERASE II TRANSCRIPTION SUBUNIT 13"/>
    <property type="match status" value="1"/>
</dbReference>
<keyword evidence="15" id="KW-1185">Reference proteome</keyword>
<dbReference type="HOGENOM" id="CLU_243920_0_0_1"/>
<evidence type="ECO:0000256" key="4">
    <source>
        <dbReference type="ARBA" id="ARBA00022491"/>
    </source>
</evidence>
<evidence type="ECO:0000256" key="7">
    <source>
        <dbReference type="ARBA" id="ARBA00023163"/>
    </source>
</evidence>
<dbReference type="GO" id="GO:0045944">
    <property type="term" value="P:positive regulation of transcription by RNA polymerase II"/>
    <property type="evidence" value="ECO:0007669"/>
    <property type="project" value="TreeGrafter"/>
</dbReference>
<feature type="domain" description="Mediator complex subunit Med13 N-terminal" evidence="13">
    <location>
        <begin position="26"/>
        <end position="370"/>
    </location>
</feature>
<evidence type="ECO:0000256" key="6">
    <source>
        <dbReference type="ARBA" id="ARBA00023159"/>
    </source>
</evidence>
<dbReference type="Proteomes" id="UP000054166">
    <property type="component" value="Unassembled WGS sequence"/>
</dbReference>
<dbReference type="GO" id="GO:0016592">
    <property type="term" value="C:mediator complex"/>
    <property type="evidence" value="ECO:0007669"/>
    <property type="project" value="InterPro"/>
</dbReference>
<feature type="region of interest" description="Disordered" evidence="11">
    <location>
        <begin position="1"/>
        <end position="23"/>
    </location>
</feature>
<evidence type="ECO:0000256" key="8">
    <source>
        <dbReference type="ARBA" id="ARBA00023242"/>
    </source>
</evidence>
<evidence type="ECO:0000259" key="12">
    <source>
        <dbReference type="Pfam" id="PF06333"/>
    </source>
</evidence>